<gene>
    <name evidence="3" type="ORF">E8E12_008859</name>
</gene>
<dbReference type="Pfam" id="PF00024">
    <property type="entry name" value="PAN_1"/>
    <property type="match status" value="1"/>
</dbReference>
<feature type="chain" id="PRO_5040131812" description="Apple domain-containing protein" evidence="1">
    <location>
        <begin position="17"/>
        <end position="220"/>
    </location>
</feature>
<protein>
    <recommendedName>
        <fullName evidence="2">Apple domain-containing protein</fullName>
    </recommendedName>
</protein>
<feature type="domain" description="Apple" evidence="2">
    <location>
        <begin position="41"/>
        <end position="124"/>
    </location>
</feature>
<evidence type="ECO:0000259" key="2">
    <source>
        <dbReference type="PROSITE" id="PS50948"/>
    </source>
</evidence>
<proteinExistence type="predicted"/>
<dbReference type="OrthoDB" id="3778206at2759"/>
<evidence type="ECO:0000313" key="3">
    <source>
        <dbReference type="EMBL" id="KAF3043727.1"/>
    </source>
</evidence>
<dbReference type="EMBL" id="SWKV01000011">
    <property type="protein sequence ID" value="KAF3043727.1"/>
    <property type="molecule type" value="Genomic_DNA"/>
</dbReference>
<keyword evidence="1" id="KW-0732">Signal</keyword>
<dbReference type="Proteomes" id="UP000758155">
    <property type="component" value="Unassembled WGS sequence"/>
</dbReference>
<dbReference type="InterPro" id="IPR003609">
    <property type="entry name" value="Pan_app"/>
</dbReference>
<comment type="caution">
    <text evidence="3">The sequence shown here is derived from an EMBL/GenBank/DDBJ whole genome shotgun (WGS) entry which is preliminary data.</text>
</comment>
<feature type="signal peptide" evidence="1">
    <location>
        <begin position="1"/>
        <end position="16"/>
    </location>
</feature>
<name>A0A9P4WW82_9PLEO</name>
<dbReference type="Pfam" id="PF14295">
    <property type="entry name" value="PAN_4"/>
    <property type="match status" value="1"/>
</dbReference>
<evidence type="ECO:0000313" key="4">
    <source>
        <dbReference type="Proteomes" id="UP000758155"/>
    </source>
</evidence>
<dbReference type="PROSITE" id="PS50948">
    <property type="entry name" value="PAN"/>
    <property type="match status" value="1"/>
</dbReference>
<evidence type="ECO:0000256" key="1">
    <source>
        <dbReference type="SAM" id="SignalP"/>
    </source>
</evidence>
<organism evidence="3 4">
    <name type="scientific">Didymella heteroderae</name>
    <dbReference type="NCBI Taxonomy" id="1769908"/>
    <lineage>
        <taxon>Eukaryota</taxon>
        <taxon>Fungi</taxon>
        <taxon>Dikarya</taxon>
        <taxon>Ascomycota</taxon>
        <taxon>Pezizomycotina</taxon>
        <taxon>Dothideomycetes</taxon>
        <taxon>Pleosporomycetidae</taxon>
        <taxon>Pleosporales</taxon>
        <taxon>Pleosporineae</taxon>
        <taxon>Didymellaceae</taxon>
        <taxon>Didymella</taxon>
    </lineage>
</organism>
<keyword evidence="4" id="KW-1185">Reference proteome</keyword>
<dbReference type="AlphaFoldDB" id="A0A9P4WW82"/>
<sequence>MFAGLITAALAATATTLVPRQVGSLSCPTSGTITCPGNNGCTSAAPNGAVFQVKCTTNFNGPVIEVNQASSMTECMTACSLNSGCKGLNYKGKFCYLLGSNMGVSQSVTAVQAATQTKSATKTSPTAGSSTCAAGPTCPSGDGCVYRANNRNFYTRCNFDFYGGDMPNGVSQQKTLKGCVDKCATTANCVAVSYGSGLCYMKSVLRPAVYSANVNGVYVK</sequence>
<accession>A0A9P4WW82</accession>
<reference evidence="3" key="1">
    <citation type="submission" date="2019-04" db="EMBL/GenBank/DDBJ databases">
        <title>Sequencing of skin fungus with MAO and IRED activity.</title>
        <authorList>
            <person name="Marsaioli A.J."/>
            <person name="Bonatto J.M.C."/>
            <person name="Reis Junior O."/>
        </authorList>
    </citation>
    <scope>NUCLEOTIDE SEQUENCE</scope>
    <source>
        <strain evidence="3">28M1</strain>
    </source>
</reference>
<dbReference type="Gene3D" id="3.50.4.10">
    <property type="entry name" value="Hepatocyte Growth Factor"/>
    <property type="match status" value="2"/>
</dbReference>